<protein>
    <submittedName>
        <fullName evidence="7">RNA polymerase sigma factor</fullName>
    </submittedName>
</protein>
<dbReference type="Proteomes" id="UP000468735">
    <property type="component" value="Unassembled WGS sequence"/>
</dbReference>
<dbReference type="InterPro" id="IPR014284">
    <property type="entry name" value="RNA_pol_sigma-70_dom"/>
</dbReference>
<evidence type="ECO:0000313" key="8">
    <source>
        <dbReference type="Proteomes" id="UP000468735"/>
    </source>
</evidence>
<evidence type="ECO:0000256" key="1">
    <source>
        <dbReference type="ARBA" id="ARBA00010641"/>
    </source>
</evidence>
<reference evidence="7 8" key="1">
    <citation type="submission" date="2019-09" db="EMBL/GenBank/DDBJ databases">
        <title>Actinomadura physcomitrii sp. nov., a novel actinomycete isolated from moss [Physcomitrium sphaericum (Ludw) Fuernr].</title>
        <authorList>
            <person name="Zhuang X."/>
            <person name="Liu C."/>
        </authorList>
    </citation>
    <scope>NUCLEOTIDE SEQUENCE [LARGE SCALE GENOMIC DNA]</scope>
    <source>
        <strain evidence="7 8">HMC1</strain>
    </source>
</reference>
<keyword evidence="4" id="KW-0804">Transcription</keyword>
<feature type="domain" description="RNA polymerase sigma-70 region 2" evidence="5">
    <location>
        <begin position="13"/>
        <end position="79"/>
    </location>
</feature>
<dbReference type="InterPro" id="IPR036388">
    <property type="entry name" value="WH-like_DNA-bd_sf"/>
</dbReference>
<comment type="similarity">
    <text evidence="1">Belongs to the sigma-70 factor family. ECF subfamily.</text>
</comment>
<dbReference type="InterPro" id="IPR013249">
    <property type="entry name" value="RNA_pol_sigma70_r4_t2"/>
</dbReference>
<gene>
    <name evidence="7" type="ORF">F8566_12930</name>
</gene>
<dbReference type="GO" id="GO:0016987">
    <property type="term" value="F:sigma factor activity"/>
    <property type="evidence" value="ECO:0007669"/>
    <property type="project" value="UniProtKB-KW"/>
</dbReference>
<dbReference type="InterPro" id="IPR013325">
    <property type="entry name" value="RNA_pol_sigma_r2"/>
</dbReference>
<sequence length="185" mass="20661">MGEDPAHRFEAVYRQTYRPILGFVLRRCGSAEDAADIVAETFVTAWRRIDDLPEGDDARLWLYGVARRVIANHKRGQQRHQKKTAVLSAELAVQPAVAHADTYRTSPAVEVFQTLPEGDREVLALMAWEGLDHGEIAKVLDCSRNAVAIRLHRARRRFARALDAAGITDFQGADSIRPEAEGSRC</sequence>
<dbReference type="Pfam" id="PF08281">
    <property type="entry name" value="Sigma70_r4_2"/>
    <property type="match status" value="1"/>
</dbReference>
<accession>A0A6H9YZE6</accession>
<dbReference type="OrthoDB" id="4184921at2"/>
<comment type="caution">
    <text evidence="7">The sequence shown here is derived from an EMBL/GenBank/DDBJ whole genome shotgun (WGS) entry which is preliminary data.</text>
</comment>
<dbReference type="PANTHER" id="PTHR43133">
    <property type="entry name" value="RNA POLYMERASE ECF-TYPE SIGMA FACTO"/>
    <property type="match status" value="1"/>
</dbReference>
<evidence type="ECO:0000256" key="3">
    <source>
        <dbReference type="ARBA" id="ARBA00023082"/>
    </source>
</evidence>
<dbReference type="NCBIfam" id="TIGR02937">
    <property type="entry name" value="sigma70-ECF"/>
    <property type="match status" value="1"/>
</dbReference>
<dbReference type="Gene3D" id="1.10.10.10">
    <property type="entry name" value="Winged helix-like DNA-binding domain superfamily/Winged helix DNA-binding domain"/>
    <property type="match status" value="1"/>
</dbReference>
<feature type="domain" description="RNA polymerase sigma factor 70 region 4 type 2" evidence="6">
    <location>
        <begin position="111"/>
        <end position="157"/>
    </location>
</feature>
<dbReference type="InterPro" id="IPR007627">
    <property type="entry name" value="RNA_pol_sigma70_r2"/>
</dbReference>
<dbReference type="Gene3D" id="1.10.1740.10">
    <property type="match status" value="1"/>
</dbReference>
<dbReference type="Pfam" id="PF04542">
    <property type="entry name" value="Sigma70_r2"/>
    <property type="match status" value="1"/>
</dbReference>
<evidence type="ECO:0000259" key="5">
    <source>
        <dbReference type="Pfam" id="PF04542"/>
    </source>
</evidence>
<evidence type="ECO:0000256" key="2">
    <source>
        <dbReference type="ARBA" id="ARBA00023015"/>
    </source>
</evidence>
<dbReference type="InterPro" id="IPR013324">
    <property type="entry name" value="RNA_pol_sigma_r3/r4-like"/>
</dbReference>
<dbReference type="SUPFAM" id="SSF88946">
    <property type="entry name" value="Sigma2 domain of RNA polymerase sigma factors"/>
    <property type="match status" value="1"/>
</dbReference>
<evidence type="ECO:0000256" key="4">
    <source>
        <dbReference type="ARBA" id="ARBA00023163"/>
    </source>
</evidence>
<proteinExistence type="inferred from homology"/>
<dbReference type="AlphaFoldDB" id="A0A6H9YZE6"/>
<dbReference type="GO" id="GO:0006352">
    <property type="term" value="P:DNA-templated transcription initiation"/>
    <property type="evidence" value="ECO:0007669"/>
    <property type="project" value="InterPro"/>
</dbReference>
<evidence type="ECO:0000259" key="6">
    <source>
        <dbReference type="Pfam" id="PF08281"/>
    </source>
</evidence>
<dbReference type="EMBL" id="WBMT01000005">
    <property type="protein sequence ID" value="KAB2349654.1"/>
    <property type="molecule type" value="Genomic_DNA"/>
</dbReference>
<dbReference type="RefSeq" id="WP_151560423.1">
    <property type="nucleotide sequence ID" value="NZ_WBMT01000005.1"/>
</dbReference>
<keyword evidence="8" id="KW-1185">Reference proteome</keyword>
<dbReference type="SUPFAM" id="SSF88659">
    <property type="entry name" value="Sigma3 and sigma4 domains of RNA polymerase sigma factors"/>
    <property type="match status" value="1"/>
</dbReference>
<name>A0A6H9YZE6_9ACTN</name>
<dbReference type="GO" id="GO:0003677">
    <property type="term" value="F:DNA binding"/>
    <property type="evidence" value="ECO:0007669"/>
    <property type="project" value="InterPro"/>
</dbReference>
<evidence type="ECO:0000313" key="7">
    <source>
        <dbReference type="EMBL" id="KAB2349654.1"/>
    </source>
</evidence>
<keyword evidence="2" id="KW-0805">Transcription regulation</keyword>
<dbReference type="InterPro" id="IPR039425">
    <property type="entry name" value="RNA_pol_sigma-70-like"/>
</dbReference>
<keyword evidence="3" id="KW-0731">Sigma factor</keyword>
<dbReference type="PANTHER" id="PTHR43133:SF25">
    <property type="entry name" value="RNA POLYMERASE SIGMA FACTOR RFAY-RELATED"/>
    <property type="match status" value="1"/>
</dbReference>
<organism evidence="7 8">
    <name type="scientific">Actinomadura rudentiformis</name>
    <dbReference type="NCBI Taxonomy" id="359158"/>
    <lineage>
        <taxon>Bacteria</taxon>
        <taxon>Bacillati</taxon>
        <taxon>Actinomycetota</taxon>
        <taxon>Actinomycetes</taxon>
        <taxon>Streptosporangiales</taxon>
        <taxon>Thermomonosporaceae</taxon>
        <taxon>Actinomadura</taxon>
    </lineage>
</organism>